<feature type="region of interest" description="Disordered" evidence="1">
    <location>
        <begin position="1"/>
        <end position="65"/>
    </location>
</feature>
<dbReference type="EMBL" id="JASPKZ010007488">
    <property type="protein sequence ID" value="KAJ9583976.1"/>
    <property type="molecule type" value="Genomic_DNA"/>
</dbReference>
<feature type="region of interest" description="Disordered" evidence="1">
    <location>
        <begin position="132"/>
        <end position="161"/>
    </location>
</feature>
<reference evidence="2" key="1">
    <citation type="journal article" date="2023" name="IScience">
        <title>Live-bearing cockroach genome reveals convergent evolutionary mechanisms linked to viviparity in insects and beyond.</title>
        <authorList>
            <person name="Fouks B."/>
            <person name="Harrison M.C."/>
            <person name="Mikhailova A.A."/>
            <person name="Marchal E."/>
            <person name="English S."/>
            <person name="Carruthers M."/>
            <person name="Jennings E.C."/>
            <person name="Chiamaka E.L."/>
            <person name="Frigard R.A."/>
            <person name="Pippel M."/>
            <person name="Attardo G.M."/>
            <person name="Benoit J.B."/>
            <person name="Bornberg-Bauer E."/>
            <person name="Tobe S.S."/>
        </authorList>
    </citation>
    <scope>NUCLEOTIDE SEQUENCE</scope>
    <source>
        <strain evidence="2">Stay&amp;Tobe</strain>
    </source>
</reference>
<dbReference type="Proteomes" id="UP001233999">
    <property type="component" value="Unassembled WGS sequence"/>
</dbReference>
<reference evidence="2" key="2">
    <citation type="submission" date="2023-05" db="EMBL/GenBank/DDBJ databases">
        <authorList>
            <person name="Fouks B."/>
        </authorList>
    </citation>
    <scope>NUCLEOTIDE SEQUENCE</scope>
    <source>
        <strain evidence="2">Stay&amp;Tobe</strain>
        <tissue evidence="2">Testes</tissue>
    </source>
</reference>
<feature type="compositionally biased region" description="Acidic residues" evidence="1">
    <location>
        <begin position="39"/>
        <end position="51"/>
    </location>
</feature>
<organism evidence="2 3">
    <name type="scientific">Diploptera punctata</name>
    <name type="common">Pacific beetle cockroach</name>
    <dbReference type="NCBI Taxonomy" id="6984"/>
    <lineage>
        <taxon>Eukaryota</taxon>
        <taxon>Metazoa</taxon>
        <taxon>Ecdysozoa</taxon>
        <taxon>Arthropoda</taxon>
        <taxon>Hexapoda</taxon>
        <taxon>Insecta</taxon>
        <taxon>Pterygota</taxon>
        <taxon>Neoptera</taxon>
        <taxon>Polyneoptera</taxon>
        <taxon>Dictyoptera</taxon>
        <taxon>Blattodea</taxon>
        <taxon>Blaberoidea</taxon>
        <taxon>Blaberidae</taxon>
        <taxon>Diplopterinae</taxon>
        <taxon>Diploptera</taxon>
    </lineage>
</organism>
<evidence type="ECO:0000313" key="3">
    <source>
        <dbReference type="Proteomes" id="UP001233999"/>
    </source>
</evidence>
<feature type="non-terminal residue" evidence="2">
    <location>
        <position position="843"/>
    </location>
</feature>
<gene>
    <name evidence="2" type="ORF">L9F63_021679</name>
</gene>
<sequence>AENDLVKKNLEDGVGSSLTSGTDAKVEDGSAADDKTITEGDDIYEDDWEEDSDKRDSDNKTAEKDDIETDIEVTKEEKWKVLHVILQQLLEMATIDLDAQFCASHLGLMNSLTSAAAAMILATSSGAVHPVKKIQEDQDSRPSSSFCKLDSETNERGSDEEKLEHINNQNKFPLQLLNTDFFVQTMQTQKVSQNISRCAKKKAQEKIQDTSVIPVIPCDKVCNKTQIQQANNLTKCVKKSAQLETRPCQKIHGGEYEFQIGKDKISAKHVKPSQDNCDEVNKKLVTKDQLKNLSVSSNLSKNESENQVYEEGAMIHNFPYRKSTKCPPNVESSLGINVTFSTNYGKYRTVPCVTDRNIMEELPSPVETISVSTSPIDINVTDRQTSVSSLMAANAVERETSPLKISYLEAATSPLSLPPMIDEQLSSANLPADNLIDVETSPIPSVECISKSTSPIRNFIPEKMDKGTSITYVSKNFTDSETSSIQSEVCVCKSTSPTNILLPEKLDKSTRVTCVSRNFADKGTSTIHYVEAICGSTSTITIPLVEKVDKSTSITGIVPERMSAVSSIEYVCEDKIPLIIPPREKPDKSFVSISEKCSECNKLIPKQILVTNREENLPKNSERNKEILSIHDKSVEIGRKLHRSSIGVQTELNIQPIKPSVDYQKKNVKLKWLACTAKQYDQDSHSELSDEEPCGIKSLSHGQMIVSEGELPLSCSICSQDETENISASLTKSTATNVVSVGEVFSCQCFEGYCTCSEGEVATDNGKYKHHMPNVPASQKKISIQLLNSSSVDSSERSQKTKACKCERTRTCKDCPTQKICCTDADLTESSEELSDGQILCFD</sequence>
<protein>
    <submittedName>
        <fullName evidence="2">Uncharacterized protein</fullName>
    </submittedName>
</protein>
<feature type="compositionally biased region" description="Basic and acidic residues" evidence="1">
    <location>
        <begin position="24"/>
        <end position="38"/>
    </location>
</feature>
<proteinExistence type="predicted"/>
<evidence type="ECO:0000313" key="2">
    <source>
        <dbReference type="EMBL" id="KAJ9583976.1"/>
    </source>
</evidence>
<feature type="compositionally biased region" description="Basic and acidic residues" evidence="1">
    <location>
        <begin position="149"/>
        <end position="161"/>
    </location>
</feature>
<feature type="compositionally biased region" description="Basic and acidic residues" evidence="1">
    <location>
        <begin position="52"/>
        <end position="64"/>
    </location>
</feature>
<evidence type="ECO:0000256" key="1">
    <source>
        <dbReference type="SAM" id="MobiDB-lite"/>
    </source>
</evidence>
<keyword evidence="3" id="KW-1185">Reference proteome</keyword>
<name>A0AAD8EBI3_DIPPU</name>
<dbReference type="AlphaFoldDB" id="A0AAD8EBI3"/>
<comment type="caution">
    <text evidence="2">The sequence shown here is derived from an EMBL/GenBank/DDBJ whole genome shotgun (WGS) entry which is preliminary data.</text>
</comment>
<feature type="compositionally biased region" description="Basic and acidic residues" evidence="1">
    <location>
        <begin position="1"/>
        <end position="11"/>
    </location>
</feature>
<accession>A0AAD8EBI3</accession>